<proteinExistence type="predicted"/>
<name>A0A6G7GY10_KUEST</name>
<dbReference type="AlphaFoldDB" id="A0A6G7GY10"/>
<dbReference type="Proteomes" id="UP000501926">
    <property type="component" value="Chromosome"/>
</dbReference>
<gene>
    <name evidence="1" type="ORF">KsCSTR_48260</name>
</gene>
<organism evidence="1 2">
    <name type="scientific">Kuenenia stuttgartiensis</name>
    <dbReference type="NCBI Taxonomy" id="174633"/>
    <lineage>
        <taxon>Bacteria</taxon>
        <taxon>Pseudomonadati</taxon>
        <taxon>Planctomycetota</taxon>
        <taxon>Candidatus Brocadiia</taxon>
        <taxon>Candidatus Brocadiales</taxon>
        <taxon>Candidatus Brocadiaceae</taxon>
        <taxon>Candidatus Kuenenia</taxon>
    </lineage>
</organism>
<sequence length="49" mass="5631">MFIEYLLQKMSSKSKVITYGVLTFKDKGKIAYLLYSCDINDFLNSTDIA</sequence>
<accession>A0A6G7GY10</accession>
<reference evidence="1 2" key="1">
    <citation type="submission" date="2020-02" db="EMBL/GenBank/DDBJ databases">
        <title>Newly sequenced genome of strain CSTR1 showed variability in Candidatus Kuenenia stuttgartiensis genomes.</title>
        <authorList>
            <person name="Ding C."/>
            <person name="Adrian L."/>
        </authorList>
    </citation>
    <scope>NUCLEOTIDE SEQUENCE [LARGE SCALE GENOMIC DNA]</scope>
    <source>
        <strain evidence="1 2">CSTR1</strain>
    </source>
</reference>
<dbReference type="EMBL" id="CP049055">
    <property type="protein sequence ID" value="QII14203.1"/>
    <property type="molecule type" value="Genomic_DNA"/>
</dbReference>
<evidence type="ECO:0000313" key="2">
    <source>
        <dbReference type="Proteomes" id="UP000501926"/>
    </source>
</evidence>
<evidence type="ECO:0000313" key="1">
    <source>
        <dbReference type="EMBL" id="QII14203.1"/>
    </source>
</evidence>
<protein>
    <submittedName>
        <fullName evidence="1">Uncharacterized protein</fullName>
    </submittedName>
</protein>